<dbReference type="PANTHER" id="PTHR34504:SF2">
    <property type="entry name" value="UPF0150 PROTEIN SSL0259"/>
    <property type="match status" value="1"/>
</dbReference>
<reference evidence="3" key="1">
    <citation type="submission" date="2016-10" db="EMBL/GenBank/DDBJ databases">
        <authorList>
            <person name="Varghese N."/>
            <person name="Submissions S."/>
        </authorList>
    </citation>
    <scope>NUCLEOTIDE SEQUENCE [LARGE SCALE GENOMIC DNA]</scope>
    <source>
        <strain evidence="3">DSM 2179</strain>
    </source>
</reference>
<evidence type="ECO:0000313" key="2">
    <source>
        <dbReference type="EMBL" id="SEJ43028.1"/>
    </source>
</evidence>
<dbReference type="GO" id="GO:0006355">
    <property type="term" value="P:regulation of DNA-templated transcription"/>
    <property type="evidence" value="ECO:0007669"/>
    <property type="project" value="InterPro"/>
</dbReference>
<dbReference type="InterPro" id="IPR031807">
    <property type="entry name" value="HicB-like"/>
</dbReference>
<name>A0A1H6YNY3_9FIRM</name>
<dbReference type="STRING" id="84035.SAMN05660742_107114"/>
<dbReference type="Gene3D" id="3.30.160.250">
    <property type="match status" value="1"/>
</dbReference>
<evidence type="ECO:0000313" key="3">
    <source>
        <dbReference type="Proteomes" id="UP000199662"/>
    </source>
</evidence>
<sequence>MKLPYKEIIEASSEGGYVGYIPDLKGCITQAETKTELLDMLEDAKKGWIETALESGIDILEPVHDDDFSGKFNLRLPKSLHRNLAACAKDEGVSLNQMAMCLIASGLHVPLTK</sequence>
<accession>A0A1H6YNY3</accession>
<dbReference type="AlphaFoldDB" id="A0A1H6YNY3"/>
<dbReference type="Proteomes" id="UP000199662">
    <property type="component" value="Unassembled WGS sequence"/>
</dbReference>
<dbReference type="PANTHER" id="PTHR34504">
    <property type="entry name" value="ANTITOXIN HICB"/>
    <property type="match status" value="1"/>
</dbReference>
<dbReference type="InterPro" id="IPR010985">
    <property type="entry name" value="Ribbon_hlx_hlx"/>
</dbReference>
<dbReference type="InterPro" id="IPR008651">
    <property type="entry name" value="Uncharacterised_HicB"/>
</dbReference>
<dbReference type="EMBL" id="FNZK01000007">
    <property type="protein sequence ID" value="SEJ43028.1"/>
    <property type="molecule type" value="Genomic_DNA"/>
</dbReference>
<dbReference type="Gene3D" id="1.10.1220.10">
    <property type="entry name" value="Met repressor-like"/>
    <property type="match status" value="1"/>
</dbReference>
<organism evidence="2 3">
    <name type="scientific">Propionispira arboris</name>
    <dbReference type="NCBI Taxonomy" id="84035"/>
    <lineage>
        <taxon>Bacteria</taxon>
        <taxon>Bacillati</taxon>
        <taxon>Bacillota</taxon>
        <taxon>Negativicutes</taxon>
        <taxon>Selenomonadales</taxon>
        <taxon>Selenomonadaceae</taxon>
        <taxon>Propionispira</taxon>
    </lineage>
</organism>
<dbReference type="Pfam" id="PF05534">
    <property type="entry name" value="HicB"/>
    <property type="match status" value="1"/>
</dbReference>
<protein>
    <submittedName>
        <fullName evidence="2">Antitoxin HicB</fullName>
    </submittedName>
</protein>
<proteinExistence type="predicted"/>
<dbReference type="SUPFAM" id="SSF143100">
    <property type="entry name" value="TTHA1013/TTHA0281-like"/>
    <property type="match status" value="1"/>
</dbReference>
<feature type="domain" description="HicB-like antitoxin of toxin-antitoxin system" evidence="1">
    <location>
        <begin position="6"/>
        <end position="63"/>
    </location>
</feature>
<gene>
    <name evidence="2" type="ORF">SAMN05660742_107114</name>
</gene>
<dbReference type="InterPro" id="IPR051404">
    <property type="entry name" value="TA_system_antitoxin"/>
</dbReference>
<dbReference type="Pfam" id="PF15919">
    <property type="entry name" value="HicB_lk_antitox"/>
    <property type="match status" value="1"/>
</dbReference>
<dbReference type="InterPro" id="IPR013321">
    <property type="entry name" value="Arc_rbn_hlx_hlx"/>
</dbReference>
<dbReference type="SUPFAM" id="SSF47598">
    <property type="entry name" value="Ribbon-helix-helix"/>
    <property type="match status" value="1"/>
</dbReference>
<dbReference type="InterPro" id="IPR035069">
    <property type="entry name" value="TTHA1013/TTHA0281-like"/>
</dbReference>
<evidence type="ECO:0000259" key="1">
    <source>
        <dbReference type="Pfam" id="PF15919"/>
    </source>
</evidence>
<keyword evidence="3" id="KW-1185">Reference proteome</keyword>